<evidence type="ECO:0000313" key="2">
    <source>
        <dbReference type="Proteomes" id="UP000189940"/>
    </source>
</evidence>
<keyword evidence="2" id="KW-1185">Reference proteome</keyword>
<dbReference type="Proteomes" id="UP000189940">
    <property type="component" value="Unassembled WGS sequence"/>
</dbReference>
<gene>
    <name evidence="1" type="ORF">B2M20_09275</name>
</gene>
<dbReference type="AlphaFoldDB" id="A0A1V4HXQ1"/>
<proteinExistence type="predicted"/>
<evidence type="ECO:0000313" key="1">
    <source>
        <dbReference type="EMBL" id="OPH82736.1"/>
    </source>
</evidence>
<dbReference type="EMBL" id="MWPQ01000040">
    <property type="protein sequence ID" value="OPH82736.1"/>
    <property type="molecule type" value="Genomic_DNA"/>
</dbReference>
<accession>A0A1V4HXQ1</accession>
<organism evidence="1 2">
    <name type="scientific">Nitrobacter vulgaris</name>
    <dbReference type="NCBI Taxonomy" id="29421"/>
    <lineage>
        <taxon>Bacteria</taxon>
        <taxon>Pseudomonadati</taxon>
        <taxon>Pseudomonadota</taxon>
        <taxon>Alphaproteobacteria</taxon>
        <taxon>Hyphomicrobiales</taxon>
        <taxon>Nitrobacteraceae</taxon>
        <taxon>Nitrobacter</taxon>
    </lineage>
</organism>
<comment type="caution">
    <text evidence="1">The sequence shown here is derived from an EMBL/GenBank/DDBJ whole genome shotgun (WGS) entry which is preliminary data.</text>
</comment>
<sequence length="62" mass="6548">MGRAVELKQRLNAAQKEEGGEAALNQSKANEPCPFVGCVTKDGIKLALGENWTSSGLKAFGK</sequence>
<reference evidence="1 2" key="1">
    <citation type="submission" date="2017-02" db="EMBL/GenBank/DDBJ databases">
        <title>Genome sequence of the nitrite-oxidizing bacterium Nitrobacter vulgaris strain Ab1.</title>
        <authorList>
            <person name="Mellbye B.L."/>
            <person name="Davis E.W."/>
            <person name="Spieck E."/>
            <person name="Chang J.H."/>
            <person name="Bottomley P.J."/>
            <person name="Sayavedra-Soto L.A."/>
        </authorList>
    </citation>
    <scope>NUCLEOTIDE SEQUENCE [LARGE SCALE GENOMIC DNA]</scope>
    <source>
        <strain evidence="1 2">Ab1</strain>
    </source>
</reference>
<protein>
    <submittedName>
        <fullName evidence="1">Uncharacterized protein</fullName>
    </submittedName>
</protein>
<name>A0A1V4HXQ1_NITVU</name>
<dbReference type="STRING" id="29421.B2M20_09275"/>